<dbReference type="InterPro" id="IPR029033">
    <property type="entry name" value="His_PPase_superfam"/>
</dbReference>
<evidence type="ECO:0000256" key="2">
    <source>
        <dbReference type="PIRSR" id="PIRSR613078-2"/>
    </source>
</evidence>
<gene>
    <name evidence="3" type="ORF">E2A64_06130</name>
</gene>
<organism evidence="3 4">
    <name type="scientific">Pseudohoeflea suaedae</name>
    <dbReference type="NCBI Taxonomy" id="877384"/>
    <lineage>
        <taxon>Bacteria</taxon>
        <taxon>Pseudomonadati</taxon>
        <taxon>Pseudomonadota</taxon>
        <taxon>Alphaproteobacteria</taxon>
        <taxon>Hyphomicrobiales</taxon>
        <taxon>Rhizobiaceae</taxon>
        <taxon>Pseudohoeflea</taxon>
    </lineage>
</organism>
<name>A0A4R5PQM5_9HYPH</name>
<dbReference type="PIRSF" id="PIRSF000709">
    <property type="entry name" value="6PFK_2-Ptase"/>
    <property type="match status" value="1"/>
</dbReference>
<keyword evidence="4" id="KW-1185">Reference proteome</keyword>
<dbReference type="InterPro" id="IPR050275">
    <property type="entry name" value="PGM_Phosphatase"/>
</dbReference>
<dbReference type="SUPFAM" id="SSF53254">
    <property type="entry name" value="Phosphoglycerate mutase-like"/>
    <property type="match status" value="1"/>
</dbReference>
<feature type="binding site" evidence="2">
    <location>
        <begin position="7"/>
        <end position="14"/>
    </location>
    <ligand>
        <name>substrate</name>
    </ligand>
</feature>
<dbReference type="Proteomes" id="UP000295131">
    <property type="component" value="Unassembled WGS sequence"/>
</dbReference>
<sequence length="195" mass="21506">MSLYVIRHGQTDYNREGRLQGARDIPLNALGRSQAAANGLHLAALPGFEPSAHAWVSSPLSRTRETMELVRANAGLEPKAYETNDLLIELSFGDWEGRTFPDIEKDYPGIAEDRDSRKWDFCPPGDGAESYEMLAKRIDRFLESVTGPMVVVAHGGVIRALFNRIGGIAGDEAAMIDIPQDRILRVTPDTIGWLS</sequence>
<dbReference type="PANTHER" id="PTHR48100">
    <property type="entry name" value="BROAD-SPECIFICITY PHOSPHATASE YOR283W-RELATED"/>
    <property type="match status" value="1"/>
</dbReference>
<reference evidence="3 4" key="1">
    <citation type="journal article" date="2013" name="Int. J. Syst. Evol. Microbiol.">
        <title>Hoeflea suaedae sp. nov., an endophytic bacterium isolated from the root of the halophyte Suaeda maritima.</title>
        <authorList>
            <person name="Chung E.J."/>
            <person name="Park J.A."/>
            <person name="Pramanik P."/>
            <person name="Bibi F."/>
            <person name="Jeon C.O."/>
            <person name="Chung Y.R."/>
        </authorList>
    </citation>
    <scope>NUCLEOTIDE SEQUENCE [LARGE SCALE GENOMIC DNA]</scope>
    <source>
        <strain evidence="3 4">YC6898</strain>
    </source>
</reference>
<dbReference type="GO" id="GO:0016791">
    <property type="term" value="F:phosphatase activity"/>
    <property type="evidence" value="ECO:0007669"/>
    <property type="project" value="TreeGrafter"/>
</dbReference>
<feature type="binding site" evidence="2">
    <location>
        <position position="62"/>
    </location>
    <ligand>
        <name>substrate</name>
    </ligand>
</feature>
<dbReference type="AlphaFoldDB" id="A0A4R5PQM5"/>
<proteinExistence type="predicted"/>
<dbReference type="SMART" id="SM00855">
    <property type="entry name" value="PGAM"/>
    <property type="match status" value="1"/>
</dbReference>
<feature type="active site" description="Proton donor/acceptor" evidence="1">
    <location>
        <position position="89"/>
    </location>
</feature>
<dbReference type="GO" id="GO:0005737">
    <property type="term" value="C:cytoplasm"/>
    <property type="evidence" value="ECO:0007669"/>
    <property type="project" value="TreeGrafter"/>
</dbReference>
<dbReference type="Pfam" id="PF00300">
    <property type="entry name" value="His_Phos_1"/>
    <property type="match status" value="1"/>
</dbReference>
<protein>
    <submittedName>
        <fullName evidence="3">Histidine phosphatase family protein</fullName>
    </submittedName>
</protein>
<evidence type="ECO:0000313" key="4">
    <source>
        <dbReference type="Proteomes" id="UP000295131"/>
    </source>
</evidence>
<dbReference type="CDD" id="cd07067">
    <property type="entry name" value="HP_PGM_like"/>
    <property type="match status" value="1"/>
</dbReference>
<dbReference type="InterPro" id="IPR001345">
    <property type="entry name" value="PG/BPGM_mutase_AS"/>
</dbReference>
<dbReference type="PANTHER" id="PTHR48100:SF59">
    <property type="entry name" value="ADENOSYLCOBALAMIN_ALPHA-RIBAZOLE PHOSPHATASE"/>
    <property type="match status" value="1"/>
</dbReference>
<evidence type="ECO:0000313" key="3">
    <source>
        <dbReference type="EMBL" id="TDH39450.1"/>
    </source>
</evidence>
<evidence type="ECO:0000256" key="1">
    <source>
        <dbReference type="PIRSR" id="PIRSR613078-1"/>
    </source>
</evidence>
<dbReference type="InterPro" id="IPR013078">
    <property type="entry name" value="His_Pase_superF_clade-1"/>
</dbReference>
<dbReference type="OrthoDB" id="9781415at2"/>
<comment type="caution">
    <text evidence="3">The sequence shown here is derived from an EMBL/GenBank/DDBJ whole genome shotgun (WGS) entry which is preliminary data.</text>
</comment>
<dbReference type="PROSITE" id="PS00175">
    <property type="entry name" value="PG_MUTASE"/>
    <property type="match status" value="1"/>
</dbReference>
<dbReference type="Gene3D" id="3.40.50.1240">
    <property type="entry name" value="Phosphoglycerate mutase-like"/>
    <property type="match status" value="1"/>
</dbReference>
<feature type="active site" description="Tele-phosphohistidine intermediate" evidence="1">
    <location>
        <position position="8"/>
    </location>
</feature>
<accession>A0A4R5PQM5</accession>
<dbReference type="EMBL" id="SMSI01000001">
    <property type="protein sequence ID" value="TDH39450.1"/>
    <property type="molecule type" value="Genomic_DNA"/>
</dbReference>